<dbReference type="GO" id="GO:0005829">
    <property type="term" value="C:cytosol"/>
    <property type="evidence" value="ECO:0007669"/>
    <property type="project" value="TreeGrafter"/>
</dbReference>
<keyword evidence="9" id="KW-1185">Reference proteome</keyword>
<dbReference type="EMBL" id="AFHG01000058">
    <property type="protein sequence ID" value="EGK70261.1"/>
    <property type="molecule type" value="Genomic_DNA"/>
</dbReference>
<dbReference type="Gene3D" id="1.10.940.10">
    <property type="entry name" value="NusB-like"/>
    <property type="match status" value="1"/>
</dbReference>
<dbReference type="GO" id="GO:0031564">
    <property type="term" value="P:transcription antitermination"/>
    <property type="evidence" value="ECO:0007669"/>
    <property type="project" value="UniProtKB-KW"/>
</dbReference>
<dbReference type="AlphaFoldDB" id="F5RH57"/>
<dbReference type="Pfam" id="PF01029">
    <property type="entry name" value="NusB"/>
    <property type="match status" value="1"/>
</dbReference>
<sequence length="157" mass="17315">MTMDAKPDAPRKSGRRLAREYAVQGIYQSLLSGNDAPAIDAHLSEDPGFSKVDRKLFRQLLNGALDNAETLRGHFSGLIDRKIDELSPVEHAILLVATYELAHMIETPYRVVINEAIELTKEFGGADGHKFVNGVLDKLAPVLRAVEVEAARNRPRG</sequence>
<reference evidence="8 9" key="1">
    <citation type="journal article" date="2011" name="J. Bacteriol.">
        <title>Genome sequence of Methyloversatilis universalis FAM5T, a methylotrophic representative of the order Rhodocyclales.</title>
        <authorList>
            <person name="Kittichotirat W."/>
            <person name="Good N.M."/>
            <person name="Hall R."/>
            <person name="Bringel F."/>
            <person name="Lajus A."/>
            <person name="Medigue C."/>
            <person name="Smalley N.E."/>
            <person name="Beck D."/>
            <person name="Bumgarner R."/>
            <person name="Vuilleumier S."/>
            <person name="Kalyuzhnaya M.G."/>
        </authorList>
    </citation>
    <scope>NUCLEOTIDE SEQUENCE [LARGE SCALE GENOMIC DNA]</scope>
    <source>
        <strain evidence="9">ATCC BAA-1314 / JCM 13912 / FAM5</strain>
    </source>
</reference>
<dbReference type="STRING" id="1000565.METUNv1_03649"/>
<organism evidence="8 9">
    <name type="scientific">Methyloversatilis universalis (strain ATCC BAA-1314 / DSM 25237 / JCM 13912 / CCUG 52030 / FAM5)</name>
    <dbReference type="NCBI Taxonomy" id="1000565"/>
    <lineage>
        <taxon>Bacteria</taxon>
        <taxon>Pseudomonadati</taxon>
        <taxon>Pseudomonadota</taxon>
        <taxon>Betaproteobacteria</taxon>
        <taxon>Nitrosomonadales</taxon>
        <taxon>Sterolibacteriaceae</taxon>
        <taxon>Methyloversatilis</taxon>
    </lineage>
</organism>
<dbReference type="OrthoDB" id="9789556at2"/>
<keyword evidence="5 6" id="KW-0804">Transcription</keyword>
<dbReference type="InterPro" id="IPR006027">
    <property type="entry name" value="NusB_RsmB_TIM44"/>
</dbReference>
<evidence type="ECO:0000256" key="6">
    <source>
        <dbReference type="HAMAP-Rule" id="MF_00073"/>
    </source>
</evidence>
<evidence type="ECO:0000313" key="8">
    <source>
        <dbReference type="EMBL" id="EGK70261.1"/>
    </source>
</evidence>
<dbReference type="GO" id="GO:0006353">
    <property type="term" value="P:DNA-templated transcription termination"/>
    <property type="evidence" value="ECO:0007669"/>
    <property type="project" value="UniProtKB-UniRule"/>
</dbReference>
<comment type="function">
    <text evidence="6">Involved in transcription antitermination. Required for transcription of ribosomal RNA (rRNA) genes. Binds specifically to the boxA antiterminator sequence of the ribosomal RNA (rrn) operons.</text>
</comment>
<dbReference type="NCBIfam" id="TIGR01951">
    <property type="entry name" value="nusB"/>
    <property type="match status" value="1"/>
</dbReference>
<dbReference type="Proteomes" id="UP000005019">
    <property type="component" value="Unassembled WGS sequence"/>
</dbReference>
<dbReference type="PANTHER" id="PTHR11078:SF3">
    <property type="entry name" value="ANTITERMINATION NUSB DOMAIN-CONTAINING PROTEIN"/>
    <property type="match status" value="1"/>
</dbReference>
<dbReference type="eggNOG" id="COG0781">
    <property type="taxonomic scope" value="Bacteria"/>
</dbReference>
<keyword evidence="2 6" id="KW-0889">Transcription antitermination</keyword>
<evidence type="ECO:0000256" key="4">
    <source>
        <dbReference type="ARBA" id="ARBA00023015"/>
    </source>
</evidence>
<gene>
    <name evidence="6" type="primary">nusB</name>
    <name evidence="8" type="ORF">METUNv1_03649</name>
</gene>
<evidence type="ECO:0000256" key="5">
    <source>
        <dbReference type="ARBA" id="ARBA00023163"/>
    </source>
</evidence>
<protein>
    <recommendedName>
        <fullName evidence="6">Transcription antitermination protein NusB</fullName>
    </recommendedName>
    <alternativeName>
        <fullName evidence="6">Antitermination factor NusB</fullName>
    </alternativeName>
</protein>
<dbReference type="GO" id="GO:0003723">
    <property type="term" value="F:RNA binding"/>
    <property type="evidence" value="ECO:0007669"/>
    <property type="project" value="UniProtKB-UniRule"/>
</dbReference>
<evidence type="ECO:0000256" key="1">
    <source>
        <dbReference type="ARBA" id="ARBA00005952"/>
    </source>
</evidence>
<accession>F5RH57</accession>
<comment type="caution">
    <text evidence="8">The sequence shown here is derived from an EMBL/GenBank/DDBJ whole genome shotgun (WGS) entry which is preliminary data.</text>
</comment>
<dbReference type="SUPFAM" id="SSF48013">
    <property type="entry name" value="NusB-like"/>
    <property type="match status" value="1"/>
</dbReference>
<proteinExistence type="inferred from homology"/>
<dbReference type="InterPro" id="IPR035926">
    <property type="entry name" value="NusB-like_sf"/>
</dbReference>
<comment type="similarity">
    <text evidence="1 6">Belongs to the NusB family.</text>
</comment>
<feature type="domain" description="NusB/RsmB/TIM44" evidence="7">
    <location>
        <begin position="18"/>
        <end position="140"/>
    </location>
</feature>
<name>F5RH57_METUF</name>
<evidence type="ECO:0000256" key="2">
    <source>
        <dbReference type="ARBA" id="ARBA00022814"/>
    </source>
</evidence>
<evidence type="ECO:0000313" key="9">
    <source>
        <dbReference type="Proteomes" id="UP000005019"/>
    </source>
</evidence>
<dbReference type="InterPro" id="IPR011605">
    <property type="entry name" value="NusB_fam"/>
</dbReference>
<keyword evidence="4 6" id="KW-0805">Transcription regulation</keyword>
<dbReference type="PANTHER" id="PTHR11078">
    <property type="entry name" value="N UTILIZATION SUBSTANCE PROTEIN B-RELATED"/>
    <property type="match status" value="1"/>
</dbReference>
<dbReference type="RefSeq" id="WP_008064207.1">
    <property type="nucleotide sequence ID" value="NZ_AFHG01000058.1"/>
</dbReference>
<evidence type="ECO:0000256" key="3">
    <source>
        <dbReference type="ARBA" id="ARBA00022884"/>
    </source>
</evidence>
<evidence type="ECO:0000259" key="7">
    <source>
        <dbReference type="Pfam" id="PF01029"/>
    </source>
</evidence>
<keyword evidence="3 6" id="KW-0694">RNA-binding</keyword>
<dbReference type="HAMAP" id="MF_00073">
    <property type="entry name" value="NusB"/>
    <property type="match status" value="1"/>
</dbReference>